<keyword evidence="1" id="KW-1133">Transmembrane helix</keyword>
<keyword evidence="1" id="KW-0812">Transmembrane</keyword>
<reference evidence="2" key="2">
    <citation type="submission" date="2021-04" db="EMBL/GenBank/DDBJ databases">
        <authorList>
            <person name="Gilroy R."/>
        </authorList>
    </citation>
    <scope>NUCLEOTIDE SEQUENCE</scope>
    <source>
        <strain evidence="2">ChiHjej12B11-9795</strain>
    </source>
</reference>
<feature type="transmembrane region" description="Helical" evidence="1">
    <location>
        <begin position="75"/>
        <end position="94"/>
    </location>
</feature>
<evidence type="ECO:0000313" key="2">
    <source>
        <dbReference type="EMBL" id="HJA86293.1"/>
    </source>
</evidence>
<name>A0A9D2HY76_9BACE</name>
<organism evidence="2 3">
    <name type="scientific">Candidatus Bacteroides avicola</name>
    <dbReference type="NCBI Taxonomy" id="2838468"/>
    <lineage>
        <taxon>Bacteria</taxon>
        <taxon>Pseudomonadati</taxon>
        <taxon>Bacteroidota</taxon>
        <taxon>Bacteroidia</taxon>
        <taxon>Bacteroidales</taxon>
        <taxon>Bacteroidaceae</taxon>
        <taxon>Bacteroides</taxon>
    </lineage>
</organism>
<reference evidence="2" key="1">
    <citation type="journal article" date="2021" name="PeerJ">
        <title>Extensive microbial diversity within the chicken gut microbiome revealed by metagenomics and culture.</title>
        <authorList>
            <person name="Gilroy R."/>
            <person name="Ravi A."/>
            <person name="Getino M."/>
            <person name="Pursley I."/>
            <person name="Horton D.L."/>
            <person name="Alikhan N.F."/>
            <person name="Baker D."/>
            <person name="Gharbi K."/>
            <person name="Hall N."/>
            <person name="Watson M."/>
            <person name="Adriaenssens E.M."/>
            <person name="Foster-Nyarko E."/>
            <person name="Jarju S."/>
            <person name="Secka A."/>
            <person name="Antonio M."/>
            <person name="Oren A."/>
            <person name="Chaudhuri R.R."/>
            <person name="La Ragione R."/>
            <person name="Hildebrand F."/>
            <person name="Pallen M.J."/>
        </authorList>
    </citation>
    <scope>NUCLEOTIDE SEQUENCE</scope>
    <source>
        <strain evidence="2">ChiHjej12B11-9795</strain>
    </source>
</reference>
<protein>
    <submittedName>
        <fullName evidence="2">Uncharacterized protein</fullName>
    </submittedName>
</protein>
<dbReference type="EMBL" id="DWZI01000043">
    <property type="protein sequence ID" value="HJA86293.1"/>
    <property type="molecule type" value="Genomic_DNA"/>
</dbReference>
<dbReference type="Proteomes" id="UP000823862">
    <property type="component" value="Unassembled WGS sequence"/>
</dbReference>
<comment type="caution">
    <text evidence="2">The sequence shown here is derived from an EMBL/GenBank/DDBJ whole genome shotgun (WGS) entry which is preliminary data.</text>
</comment>
<proteinExistence type="predicted"/>
<evidence type="ECO:0000256" key="1">
    <source>
        <dbReference type="SAM" id="Phobius"/>
    </source>
</evidence>
<keyword evidence="1" id="KW-0472">Membrane</keyword>
<gene>
    <name evidence="2" type="ORF">H9950_08940</name>
</gene>
<evidence type="ECO:0000313" key="3">
    <source>
        <dbReference type="Proteomes" id="UP000823862"/>
    </source>
</evidence>
<accession>A0A9D2HY76</accession>
<dbReference type="AlphaFoldDB" id="A0A9D2HY76"/>
<sequence length="99" mass="11711">MDIRALLGLRRPRGYHHTYIYVDERREQLEQRKEAIRRELGLAKPSPPRPEDIRGKFVEATTHLRRSKQKGRHPTHIAVLLFFIGLLSWLWYALANGKL</sequence>